<feature type="region of interest" description="Disordered" evidence="1">
    <location>
        <begin position="1"/>
        <end position="37"/>
    </location>
</feature>
<name>A0AAU7CKF6_9BACT</name>
<accession>A0AAU7CKF6</accession>
<gene>
    <name evidence="2" type="ORF">V5E97_05690</name>
</gene>
<dbReference type="EMBL" id="CP155447">
    <property type="protein sequence ID" value="XBH05510.1"/>
    <property type="molecule type" value="Genomic_DNA"/>
</dbReference>
<organism evidence="2">
    <name type="scientific">Singulisphaera sp. Ch08</name>
    <dbReference type="NCBI Taxonomy" id="3120278"/>
    <lineage>
        <taxon>Bacteria</taxon>
        <taxon>Pseudomonadati</taxon>
        <taxon>Planctomycetota</taxon>
        <taxon>Planctomycetia</taxon>
        <taxon>Isosphaerales</taxon>
        <taxon>Isosphaeraceae</taxon>
        <taxon>Singulisphaera</taxon>
    </lineage>
</organism>
<sequence length="88" mass="9304">MEPFHASLAAEDGQAITEVDGTIESPEEAAGARSGRFELPDTESFMQGVLDGKTFRLQVEGGDPLPIKVESVSVGSRSGFSEAQFSTL</sequence>
<dbReference type="RefSeq" id="WP_406698334.1">
    <property type="nucleotide sequence ID" value="NZ_CP155447.1"/>
</dbReference>
<dbReference type="AlphaFoldDB" id="A0AAU7CKF6"/>
<evidence type="ECO:0000313" key="2">
    <source>
        <dbReference type="EMBL" id="XBH05510.1"/>
    </source>
</evidence>
<reference evidence="2" key="1">
    <citation type="submission" date="2024-05" db="EMBL/GenBank/DDBJ databases">
        <title>Planctomycetes of the genus Singulisphaera possess chitinolytic capabilities.</title>
        <authorList>
            <person name="Ivanova A."/>
        </authorList>
    </citation>
    <scope>NUCLEOTIDE SEQUENCE</scope>
    <source>
        <strain evidence="2">Ch08T</strain>
    </source>
</reference>
<protein>
    <submittedName>
        <fullName evidence="2">Uncharacterized protein</fullName>
    </submittedName>
</protein>
<proteinExistence type="predicted"/>
<evidence type="ECO:0000256" key="1">
    <source>
        <dbReference type="SAM" id="MobiDB-lite"/>
    </source>
</evidence>